<proteinExistence type="predicted"/>
<protein>
    <submittedName>
        <fullName evidence="1">Uncharacterized protein</fullName>
    </submittedName>
</protein>
<keyword evidence="2" id="KW-1185">Reference proteome</keyword>
<name>A0ABT7YBG3_9BACT</name>
<sequence>MRALNINRSVYLIFLIGAILASPVVSFGQVEPIEFEAFKTSSSVNSTDRDRFISLTEGVNTAVYVSNDEVYYEDPNSPSAIVSVDSDAYGKLSSVTDKNAVELIRVNLKGGNQLPSSDQIAQFPALKFILFQGPSVPVNLLSGSPTLQATLAYIIFRNVSND</sequence>
<gene>
    <name evidence="1" type="ORF">QVH07_06480</name>
</gene>
<evidence type="ECO:0000313" key="2">
    <source>
        <dbReference type="Proteomes" id="UP001171916"/>
    </source>
</evidence>
<dbReference type="Proteomes" id="UP001171916">
    <property type="component" value="Unassembled WGS sequence"/>
</dbReference>
<organism evidence="1 2">
    <name type="scientific">Algoriphagus sediminis</name>
    <dbReference type="NCBI Taxonomy" id="3057113"/>
    <lineage>
        <taxon>Bacteria</taxon>
        <taxon>Pseudomonadati</taxon>
        <taxon>Bacteroidota</taxon>
        <taxon>Cytophagia</taxon>
        <taxon>Cytophagales</taxon>
        <taxon>Cyclobacteriaceae</taxon>
        <taxon>Algoriphagus</taxon>
    </lineage>
</organism>
<dbReference type="EMBL" id="JAUEPH010000003">
    <property type="protein sequence ID" value="MDN3203786.1"/>
    <property type="molecule type" value="Genomic_DNA"/>
</dbReference>
<evidence type="ECO:0000313" key="1">
    <source>
        <dbReference type="EMBL" id="MDN3203786.1"/>
    </source>
</evidence>
<accession>A0ABT7YBG3</accession>
<dbReference type="RefSeq" id="WP_289999349.1">
    <property type="nucleotide sequence ID" value="NZ_JAUEPH010000003.1"/>
</dbReference>
<reference evidence="1" key="1">
    <citation type="submission" date="2023-06" db="EMBL/GenBank/DDBJ databases">
        <title>Robiginitalea aurantiacus sp. nov. and Algoriphagus sediminis sp. nov., isolated from coastal sediment.</title>
        <authorList>
            <person name="Zhou Z.Y."/>
            <person name="An J."/>
            <person name="Jia Y.W."/>
            <person name="Du Z.J."/>
        </authorList>
    </citation>
    <scope>NUCLEOTIDE SEQUENCE</scope>
    <source>
        <strain evidence="1">C2-7</strain>
    </source>
</reference>
<comment type="caution">
    <text evidence="1">The sequence shown here is derived from an EMBL/GenBank/DDBJ whole genome shotgun (WGS) entry which is preliminary data.</text>
</comment>